<evidence type="ECO:0000313" key="1">
    <source>
        <dbReference type="EMBL" id="MPM64122.1"/>
    </source>
</evidence>
<name>A0A645BFK9_9ZZZZ</name>
<dbReference type="InterPro" id="IPR019271">
    <property type="entry name" value="DUF2284_metal-binding"/>
</dbReference>
<comment type="caution">
    <text evidence="1">The sequence shown here is derived from an EMBL/GenBank/DDBJ whole genome shotgun (WGS) entry which is preliminary data.</text>
</comment>
<sequence length="179" mass="20788">MKDINEIIKKAKVYGFHEATFLDVSTIKLMDEVRSMCEDNRCNKYNTNWSCPPGCITLEEGRKKLSNYSKGIIVQTIGEVEDSLDFETMMEIEEKHKRNFYEFYEIIKERYENSMAFGSGCCTICPKCTYPNEPCRFPQKCVSSMEAYGMLVSDICKSNNIKYYYGPNKIAYTSCFIIK</sequence>
<accession>A0A645BFK9</accession>
<proteinExistence type="predicted"/>
<protein>
    <recommendedName>
        <fullName evidence="2">Metal-binding protein</fullName>
    </recommendedName>
</protein>
<gene>
    <name evidence="1" type="ORF">SDC9_111008</name>
</gene>
<reference evidence="1" key="1">
    <citation type="submission" date="2019-08" db="EMBL/GenBank/DDBJ databases">
        <authorList>
            <person name="Kucharzyk K."/>
            <person name="Murdoch R.W."/>
            <person name="Higgins S."/>
            <person name="Loffler F."/>
        </authorList>
    </citation>
    <scope>NUCLEOTIDE SEQUENCE</scope>
</reference>
<dbReference type="Pfam" id="PF10050">
    <property type="entry name" value="DUF2284"/>
    <property type="match status" value="1"/>
</dbReference>
<dbReference type="EMBL" id="VSSQ01019781">
    <property type="protein sequence ID" value="MPM64122.1"/>
    <property type="molecule type" value="Genomic_DNA"/>
</dbReference>
<evidence type="ECO:0008006" key="2">
    <source>
        <dbReference type="Google" id="ProtNLM"/>
    </source>
</evidence>
<organism evidence="1">
    <name type="scientific">bioreactor metagenome</name>
    <dbReference type="NCBI Taxonomy" id="1076179"/>
    <lineage>
        <taxon>unclassified sequences</taxon>
        <taxon>metagenomes</taxon>
        <taxon>ecological metagenomes</taxon>
    </lineage>
</organism>
<dbReference type="AlphaFoldDB" id="A0A645BFK9"/>